<organism evidence="2">
    <name type="scientific">marine sediment metagenome</name>
    <dbReference type="NCBI Taxonomy" id="412755"/>
    <lineage>
        <taxon>unclassified sequences</taxon>
        <taxon>metagenomes</taxon>
        <taxon>ecological metagenomes</taxon>
    </lineage>
</organism>
<protein>
    <recommendedName>
        <fullName evidence="3">Aspartate/ornithine carbamoyltransferase carbamoyl-P binding domain-containing protein</fullName>
    </recommendedName>
</protein>
<evidence type="ECO:0008006" key="3">
    <source>
        <dbReference type="Google" id="ProtNLM"/>
    </source>
</evidence>
<dbReference type="EMBL" id="BARW01014051">
    <property type="protein sequence ID" value="GAI73149.1"/>
    <property type="molecule type" value="Genomic_DNA"/>
</dbReference>
<dbReference type="Gene3D" id="3.40.50.1370">
    <property type="entry name" value="Aspartate/ornithine carbamoyltransferase"/>
    <property type="match status" value="1"/>
</dbReference>
<name>X1SZA1_9ZZZZ</name>
<sequence length="44" mass="5333">MKARLVGRDFLTLMDFSREEIEYFLETSSELKRAHSMRVPHEYL</sequence>
<dbReference type="InterPro" id="IPR036901">
    <property type="entry name" value="Asp/Orn_carbamoylTrfase_sf"/>
</dbReference>
<proteinExistence type="predicted"/>
<feature type="non-terminal residue" evidence="2">
    <location>
        <position position="44"/>
    </location>
</feature>
<evidence type="ECO:0000313" key="2">
    <source>
        <dbReference type="EMBL" id="GAI73149.1"/>
    </source>
</evidence>
<dbReference type="AlphaFoldDB" id="X1SZA1"/>
<accession>X1SZA1</accession>
<keyword evidence="1" id="KW-0808">Transferase</keyword>
<dbReference type="GO" id="GO:0016743">
    <property type="term" value="F:carboxyl- or carbamoyltransferase activity"/>
    <property type="evidence" value="ECO:0007669"/>
    <property type="project" value="InterPro"/>
</dbReference>
<evidence type="ECO:0000256" key="1">
    <source>
        <dbReference type="ARBA" id="ARBA00022679"/>
    </source>
</evidence>
<comment type="caution">
    <text evidence="2">The sequence shown here is derived from an EMBL/GenBank/DDBJ whole genome shotgun (WGS) entry which is preliminary data.</text>
</comment>
<dbReference type="GO" id="GO:0006520">
    <property type="term" value="P:amino acid metabolic process"/>
    <property type="evidence" value="ECO:0007669"/>
    <property type="project" value="InterPro"/>
</dbReference>
<reference evidence="2" key="1">
    <citation type="journal article" date="2014" name="Front. Microbiol.">
        <title>High frequency of phylogenetically diverse reductive dehalogenase-homologous genes in deep subseafloor sedimentary metagenomes.</title>
        <authorList>
            <person name="Kawai M."/>
            <person name="Futagami T."/>
            <person name="Toyoda A."/>
            <person name="Takaki Y."/>
            <person name="Nishi S."/>
            <person name="Hori S."/>
            <person name="Arai W."/>
            <person name="Tsubouchi T."/>
            <person name="Morono Y."/>
            <person name="Uchiyama I."/>
            <person name="Ito T."/>
            <person name="Fujiyama A."/>
            <person name="Inagaki F."/>
            <person name="Takami H."/>
        </authorList>
    </citation>
    <scope>NUCLEOTIDE SEQUENCE</scope>
    <source>
        <strain evidence="2">Expedition CK06-06</strain>
    </source>
</reference>
<dbReference type="GO" id="GO:0016597">
    <property type="term" value="F:amino acid binding"/>
    <property type="evidence" value="ECO:0007669"/>
    <property type="project" value="InterPro"/>
</dbReference>
<gene>
    <name evidence="2" type="ORF">S12H4_25238</name>
</gene>